<gene>
    <name evidence="2" type="ORF">METZ01_LOCUS401509</name>
</gene>
<name>A0A382VRL4_9ZZZZ</name>
<feature type="compositionally biased region" description="Polar residues" evidence="1">
    <location>
        <begin position="74"/>
        <end position="84"/>
    </location>
</feature>
<feature type="compositionally biased region" description="Low complexity" evidence="1">
    <location>
        <begin position="98"/>
        <end position="114"/>
    </location>
</feature>
<proteinExistence type="predicted"/>
<sequence>MKNILITIALIVVSTSNTPSSYANDSAGHQKKVKKNENTELSNRQNELNEVKKKTPSARPSSTEEYRERLKQIANRTQSRSLNTKAAVPMPALPFQGSSSTKTPKTNRTNTKQSNKSKKTNPTDSSSNILEGEWLKRNYQLQVTVEMILDDGKKTVYVTRWVISQAHMKSSDIIGFAGGAPMTSEFEATIENAKDNKLLISLLYGVQMPYNARPKTTSSSSRGFGGYTQFLNLGLETGVQVELGKPITIWDTEKIKLTLMAKN</sequence>
<accession>A0A382VRL4</accession>
<evidence type="ECO:0000256" key="1">
    <source>
        <dbReference type="SAM" id="MobiDB-lite"/>
    </source>
</evidence>
<evidence type="ECO:0000313" key="2">
    <source>
        <dbReference type="EMBL" id="SVD48655.1"/>
    </source>
</evidence>
<reference evidence="2" key="1">
    <citation type="submission" date="2018-05" db="EMBL/GenBank/DDBJ databases">
        <authorList>
            <person name="Lanie J.A."/>
            <person name="Ng W.-L."/>
            <person name="Kazmierczak K.M."/>
            <person name="Andrzejewski T.M."/>
            <person name="Davidsen T.M."/>
            <person name="Wayne K.J."/>
            <person name="Tettelin H."/>
            <person name="Glass J.I."/>
            <person name="Rusch D."/>
            <person name="Podicherti R."/>
            <person name="Tsui H.-C.T."/>
            <person name="Winkler M.E."/>
        </authorList>
    </citation>
    <scope>NUCLEOTIDE SEQUENCE</scope>
</reference>
<feature type="non-terminal residue" evidence="2">
    <location>
        <position position="263"/>
    </location>
</feature>
<feature type="region of interest" description="Disordered" evidence="1">
    <location>
        <begin position="17"/>
        <end position="129"/>
    </location>
</feature>
<protein>
    <submittedName>
        <fullName evidence="2">Uncharacterized protein</fullName>
    </submittedName>
</protein>
<dbReference type="AlphaFoldDB" id="A0A382VRL4"/>
<organism evidence="2">
    <name type="scientific">marine metagenome</name>
    <dbReference type="NCBI Taxonomy" id="408172"/>
    <lineage>
        <taxon>unclassified sequences</taxon>
        <taxon>metagenomes</taxon>
        <taxon>ecological metagenomes</taxon>
    </lineage>
</organism>
<feature type="compositionally biased region" description="Basic and acidic residues" evidence="1">
    <location>
        <begin position="62"/>
        <end position="71"/>
    </location>
</feature>
<dbReference type="EMBL" id="UINC01153757">
    <property type="protein sequence ID" value="SVD48655.1"/>
    <property type="molecule type" value="Genomic_DNA"/>
</dbReference>